<sequence>MVDRPASSNFRPSPAPVPNSSGRAQLSRLATAVTRYGVWARVIDDAAPYLRVSNPESESAVEDVFCESRSHDHAFIASFGVHLGSSDSLDLTARNVAWLVGATPD</sequence>
<evidence type="ECO:0000256" key="1">
    <source>
        <dbReference type="SAM" id="MobiDB-lite"/>
    </source>
</evidence>
<dbReference type="Proteomes" id="UP000031675">
    <property type="component" value="Unassembled WGS sequence"/>
</dbReference>
<dbReference type="AlphaFoldDB" id="A0A0C2JD71"/>
<protein>
    <submittedName>
        <fullName evidence="2">Uncharacterized protein</fullName>
    </submittedName>
</protein>
<feature type="compositionally biased region" description="Polar residues" evidence="1">
    <location>
        <begin position="1"/>
        <end position="11"/>
    </location>
</feature>
<dbReference type="RefSeq" id="WP_040272179.1">
    <property type="nucleotide sequence ID" value="NZ_JROO01000013.1"/>
</dbReference>
<gene>
    <name evidence="2" type="ORF">LP52_08060</name>
</gene>
<reference evidence="3" key="1">
    <citation type="journal article" date="2015" name="Chem. Biol.">
        <title>Structure, bioactivity, and resistance mechanism of streptomonomicin, an unusual lasso Peptide from an understudied halophilic actinomycete.</title>
        <authorList>
            <person name="Metelev M."/>
            <person name="Tietz J.I."/>
            <person name="Melby J.O."/>
            <person name="Blair P.M."/>
            <person name="Zhu L."/>
            <person name="Livnat I."/>
            <person name="Severinov K."/>
            <person name="Mitchell D.A."/>
        </authorList>
    </citation>
    <scope>NUCLEOTIDE SEQUENCE [LARGE SCALE GENOMIC DNA]</scope>
    <source>
        <strain evidence="3">YIM 90003</strain>
    </source>
</reference>
<keyword evidence="3" id="KW-1185">Reference proteome</keyword>
<evidence type="ECO:0000313" key="3">
    <source>
        <dbReference type="Proteomes" id="UP000031675"/>
    </source>
</evidence>
<organism evidence="2 3">
    <name type="scientific">Streptomonospora alba</name>
    <dbReference type="NCBI Taxonomy" id="183763"/>
    <lineage>
        <taxon>Bacteria</taxon>
        <taxon>Bacillati</taxon>
        <taxon>Actinomycetota</taxon>
        <taxon>Actinomycetes</taxon>
        <taxon>Streptosporangiales</taxon>
        <taxon>Nocardiopsidaceae</taxon>
        <taxon>Streptomonospora</taxon>
    </lineage>
</organism>
<proteinExistence type="predicted"/>
<dbReference type="EMBL" id="JROO01000013">
    <property type="protein sequence ID" value="KIH99356.1"/>
    <property type="molecule type" value="Genomic_DNA"/>
</dbReference>
<feature type="region of interest" description="Disordered" evidence="1">
    <location>
        <begin position="1"/>
        <end position="24"/>
    </location>
</feature>
<name>A0A0C2JD71_9ACTN</name>
<comment type="caution">
    <text evidence="2">The sequence shown here is derived from an EMBL/GenBank/DDBJ whole genome shotgun (WGS) entry which is preliminary data.</text>
</comment>
<accession>A0A0C2JD71</accession>
<evidence type="ECO:0000313" key="2">
    <source>
        <dbReference type="EMBL" id="KIH99356.1"/>
    </source>
</evidence>